<dbReference type="Gene3D" id="2.60.120.260">
    <property type="entry name" value="Galactose-binding domain-like"/>
    <property type="match status" value="1"/>
</dbReference>
<evidence type="ECO:0000313" key="1">
    <source>
        <dbReference type="EMBL" id="SVB24847.1"/>
    </source>
</evidence>
<dbReference type="SUPFAM" id="SSF49265">
    <property type="entry name" value="Fibronectin type III"/>
    <property type="match status" value="1"/>
</dbReference>
<protein>
    <recommendedName>
        <fullName evidence="2">Peptidase M6-like domain-containing protein</fullName>
    </recommendedName>
</protein>
<dbReference type="Gene3D" id="2.60.40.10">
    <property type="entry name" value="Immunoglobulins"/>
    <property type="match status" value="1"/>
</dbReference>
<proteinExistence type="predicted"/>
<dbReference type="EMBL" id="UINC01034270">
    <property type="protein sequence ID" value="SVB24847.1"/>
    <property type="molecule type" value="Genomic_DNA"/>
</dbReference>
<dbReference type="NCBIfam" id="NF038128">
    <property type="entry name" value="choice_anch_J"/>
    <property type="match status" value="1"/>
</dbReference>
<sequence length="513" mass="56786">MKLLKIIPSIFILSNILLSQDATLCPPRFLDAYFYDEEVYLVWEDPDSSNFGTILFDECFLSCSLAIEPMNIEHMIDSQSGGWFRNADGDSATCGTGMRACSDDGNDDTYSAIAYWSSTDSVIDSRMYTNAIDLASYSTAHLEFYEGYSYPEDQHDSNMVEISADGGATWDALHYSDSFVIRDTITYRLIDISAYAGQQVHIGFRYLDNLGNGEGWYIDDIRVWGGDGTEASLCGTFQSYEILVDGVSAGVTTDIDYSVTGLENGTEYCFEIAAVYEEGTSAPCIEDCAVPMGPFIIEPTTVNFPELNAGDYMESSTYFLNFDTLNLDFSIFASPVADLSVYPDLLEDDFETDDIAQSTIGTAFHDTTELGTLIIGWWEHGDSSTASSAYLTYYTPEDGGSFAYLNDDAIGDGFEFNTEDALMFSDPVDVPDLSFGPVYLMTDILFPQPDGPCWMDDLYSEFAQILVTTDEGCVDDLSDTPCDSASWQVVDSTFSTGWYWASHMYNITPMLEG</sequence>
<dbReference type="InterPro" id="IPR036116">
    <property type="entry name" value="FN3_sf"/>
</dbReference>
<reference evidence="1" key="1">
    <citation type="submission" date="2018-05" db="EMBL/GenBank/DDBJ databases">
        <authorList>
            <person name="Lanie J.A."/>
            <person name="Ng W.-L."/>
            <person name="Kazmierczak K.M."/>
            <person name="Andrzejewski T.M."/>
            <person name="Davidsen T.M."/>
            <person name="Wayne K.J."/>
            <person name="Tettelin H."/>
            <person name="Glass J.I."/>
            <person name="Rusch D."/>
            <person name="Podicherti R."/>
            <person name="Tsui H.-C.T."/>
            <person name="Winkler M.E."/>
        </authorList>
    </citation>
    <scope>NUCLEOTIDE SEQUENCE</scope>
</reference>
<feature type="non-terminal residue" evidence="1">
    <location>
        <position position="513"/>
    </location>
</feature>
<evidence type="ECO:0008006" key="2">
    <source>
        <dbReference type="Google" id="ProtNLM"/>
    </source>
</evidence>
<dbReference type="AlphaFoldDB" id="A0A382CHP0"/>
<name>A0A382CHP0_9ZZZZ</name>
<dbReference type="CDD" id="cd00063">
    <property type="entry name" value="FN3"/>
    <property type="match status" value="1"/>
</dbReference>
<dbReference type="InterPro" id="IPR013783">
    <property type="entry name" value="Ig-like_fold"/>
</dbReference>
<dbReference type="InterPro" id="IPR003961">
    <property type="entry name" value="FN3_dom"/>
</dbReference>
<gene>
    <name evidence="1" type="ORF">METZ01_LOCUS177701</name>
</gene>
<accession>A0A382CHP0</accession>
<organism evidence="1">
    <name type="scientific">marine metagenome</name>
    <dbReference type="NCBI Taxonomy" id="408172"/>
    <lineage>
        <taxon>unclassified sequences</taxon>
        <taxon>metagenomes</taxon>
        <taxon>ecological metagenomes</taxon>
    </lineage>
</organism>